<dbReference type="InterPro" id="IPR021146">
    <property type="entry name" value="Phage_gp6-like_head-tail"/>
</dbReference>
<keyword evidence="2" id="KW-1185">Reference proteome</keyword>
<proteinExistence type="predicted"/>
<dbReference type="Gene3D" id="1.10.3230.30">
    <property type="entry name" value="Phage gp6-like head-tail connector protein"/>
    <property type="match status" value="1"/>
</dbReference>
<sequence>MLDLGIVKVHLRVDGDEEDALIGGYVAAAQAHIEQHCDRRLVETDPVEPDEMGLTRDVEQAILLLVGHWYANREAVVVGASGAGATAMPLAVDRLLWYRKRF</sequence>
<dbReference type="Pfam" id="PF05135">
    <property type="entry name" value="Phage_connect_1"/>
    <property type="match status" value="1"/>
</dbReference>
<protein>
    <submittedName>
        <fullName evidence="1">Phage gp6-like head-tail connector protein</fullName>
    </submittedName>
</protein>
<dbReference type="EMBL" id="CP034337">
    <property type="protein sequence ID" value="AZL74530.1"/>
    <property type="molecule type" value="Genomic_DNA"/>
</dbReference>
<gene>
    <name evidence="1" type="ORF">EI693_16215</name>
</gene>
<dbReference type="CDD" id="cd08054">
    <property type="entry name" value="gp6"/>
    <property type="match status" value="1"/>
</dbReference>
<dbReference type="InterPro" id="IPR006450">
    <property type="entry name" value="Phage_HK97_gp6-like"/>
</dbReference>
<dbReference type="NCBIfam" id="TIGR01560">
    <property type="entry name" value="put_DNA_pack"/>
    <property type="match status" value="1"/>
</dbReference>
<dbReference type="RefSeq" id="WP_125464589.1">
    <property type="nucleotide sequence ID" value="NZ_CP034337.1"/>
</dbReference>
<name>A0ABM7CT39_9PSED</name>
<organism evidence="1 2">
    <name type="scientific">Pseudomonas oryziphila</name>
    <dbReference type="NCBI Taxonomy" id="2894079"/>
    <lineage>
        <taxon>Bacteria</taxon>
        <taxon>Pseudomonadati</taxon>
        <taxon>Pseudomonadota</taxon>
        <taxon>Gammaproteobacteria</taxon>
        <taxon>Pseudomonadales</taxon>
        <taxon>Pseudomonadaceae</taxon>
        <taxon>Pseudomonas</taxon>
    </lineage>
</organism>
<evidence type="ECO:0000313" key="1">
    <source>
        <dbReference type="EMBL" id="AZL74530.1"/>
    </source>
</evidence>
<reference evidence="1 2" key="1">
    <citation type="submission" date="2018-12" db="EMBL/GenBank/DDBJ databases">
        <authorList>
            <person name="Li S."/>
            <person name="Yang R."/>
            <person name="Chen G."/>
            <person name="Zou L."/>
            <person name="Zhang C."/>
            <person name="Chen Y."/>
            <person name="Liu Z."/>
            <person name="Li Y."/>
            <person name="Yan Y."/>
            <person name="Huang M."/>
            <person name="Chen T."/>
        </authorList>
    </citation>
    <scope>NUCLEOTIDE SEQUENCE [LARGE SCALE GENOMIC DNA]</scope>
    <source>
        <strain evidence="1 2">2014</strain>
    </source>
</reference>
<accession>A0ABM7CT39</accession>
<dbReference type="Proteomes" id="UP000272622">
    <property type="component" value="Chromosome"/>
</dbReference>
<evidence type="ECO:0000313" key="2">
    <source>
        <dbReference type="Proteomes" id="UP000272622"/>
    </source>
</evidence>